<dbReference type="AlphaFoldDB" id="M2ZWU5"/>
<dbReference type="EMBL" id="AOHO01000014">
    <property type="protein sequence ID" value="EME65188.1"/>
    <property type="molecule type" value="Genomic_DNA"/>
</dbReference>
<dbReference type="Proteomes" id="UP000054226">
    <property type="component" value="Unassembled WGS sequence"/>
</dbReference>
<name>M2ZWU5_9PSEU</name>
<dbReference type="RefSeq" id="WP_007028143.1">
    <property type="nucleotide sequence ID" value="NZ_AOHO01000014.1"/>
</dbReference>
<evidence type="ECO:0000313" key="1">
    <source>
        <dbReference type="EMBL" id="EME65188.1"/>
    </source>
</evidence>
<evidence type="ECO:0000313" key="2">
    <source>
        <dbReference type="Proteomes" id="UP000054226"/>
    </source>
</evidence>
<accession>M2ZWU5</accession>
<organism evidence="1 2">
    <name type="scientific">Amycolatopsis decaplanina DSM 44594</name>
    <dbReference type="NCBI Taxonomy" id="1284240"/>
    <lineage>
        <taxon>Bacteria</taxon>
        <taxon>Bacillati</taxon>
        <taxon>Actinomycetota</taxon>
        <taxon>Actinomycetes</taxon>
        <taxon>Pseudonocardiales</taxon>
        <taxon>Pseudonocardiaceae</taxon>
        <taxon>Amycolatopsis</taxon>
    </lineage>
</organism>
<protein>
    <submittedName>
        <fullName evidence="1">Uncharacterized protein</fullName>
    </submittedName>
</protein>
<comment type="caution">
    <text evidence="1">The sequence shown here is derived from an EMBL/GenBank/DDBJ whole genome shotgun (WGS) entry which is preliminary data.</text>
</comment>
<sequence>MSGSPKVVVPHREYFLFSGRPADAGFWGTPGPAFVWPADHAWCVAKDVDPHWAGIGATATTLDRLVADPRLDIVAADPDREQPAYR</sequence>
<gene>
    <name evidence="1" type="ORF">H074_00972</name>
</gene>
<dbReference type="PATRIC" id="fig|1284240.4.peg.193"/>
<proteinExistence type="predicted"/>
<keyword evidence="2" id="KW-1185">Reference proteome</keyword>
<reference evidence="1 2" key="1">
    <citation type="journal article" date="2013" name="Genome Announc.">
        <title>Draft Genome Sequence of Amycolatopsis decaplanina Strain DSM 44594T.</title>
        <authorList>
            <person name="Kaur N."/>
            <person name="Kumar S."/>
            <person name="Bala M."/>
            <person name="Raghava G.P."/>
            <person name="Mayilraj S."/>
        </authorList>
    </citation>
    <scope>NUCLEOTIDE SEQUENCE [LARGE SCALE GENOMIC DNA]</scope>
    <source>
        <strain evidence="1 2">DSM 44594</strain>
    </source>
</reference>